<dbReference type="HOGENOM" id="CLU_1586540_0_0_1"/>
<dbReference type="AlphaFoldDB" id="W9HY36"/>
<evidence type="ECO:0000313" key="2">
    <source>
        <dbReference type="Proteomes" id="UP000030753"/>
    </source>
</evidence>
<dbReference type="InterPro" id="IPR023393">
    <property type="entry name" value="START-like_dom_sf"/>
</dbReference>
<proteinExistence type="predicted"/>
<dbReference type="Proteomes" id="UP000030753">
    <property type="component" value="Unassembled WGS sequence"/>
</dbReference>
<dbReference type="Gene3D" id="3.30.530.20">
    <property type="match status" value="1"/>
</dbReference>
<protein>
    <submittedName>
        <fullName evidence="1">Uncharacterized protein</fullName>
    </submittedName>
</protein>
<dbReference type="SUPFAM" id="SSF55961">
    <property type="entry name" value="Bet v1-like"/>
    <property type="match status" value="1"/>
</dbReference>
<gene>
    <name evidence="1" type="ORF">FOYG_11700</name>
</gene>
<dbReference type="OrthoDB" id="4436220at2759"/>
<organism evidence="1 2">
    <name type="scientific">Fusarium oxysporum NRRL 32931</name>
    <dbReference type="NCBI Taxonomy" id="660029"/>
    <lineage>
        <taxon>Eukaryota</taxon>
        <taxon>Fungi</taxon>
        <taxon>Dikarya</taxon>
        <taxon>Ascomycota</taxon>
        <taxon>Pezizomycotina</taxon>
        <taxon>Sordariomycetes</taxon>
        <taxon>Hypocreomycetidae</taxon>
        <taxon>Hypocreales</taxon>
        <taxon>Nectriaceae</taxon>
        <taxon>Fusarium</taxon>
        <taxon>Fusarium oxysporum species complex</taxon>
    </lineage>
</organism>
<accession>W9HY36</accession>
<reference evidence="1 2" key="1">
    <citation type="submission" date="2011-06" db="EMBL/GenBank/DDBJ databases">
        <title>The Genome Sequence of Fusarium oxysporum FOSC 3-a.</title>
        <authorList>
            <consortium name="The Broad Institute Genome Sequencing Platform"/>
            <person name="Ma L.-J."/>
            <person name="Gale L.R."/>
            <person name="Schwartz D.C."/>
            <person name="Zhou S."/>
            <person name="Corby-Kistler H."/>
            <person name="Young S.K."/>
            <person name="Zeng Q."/>
            <person name="Gargeya S."/>
            <person name="Fitzgerald M."/>
            <person name="Haas B."/>
            <person name="Abouelleil A."/>
            <person name="Alvarado L."/>
            <person name="Arachchi H.M."/>
            <person name="Berlin A."/>
            <person name="Brown A."/>
            <person name="Chapman S.B."/>
            <person name="Chen Z."/>
            <person name="Dunbar C."/>
            <person name="Freedman E."/>
            <person name="Gearin G."/>
            <person name="Gellesch M."/>
            <person name="Goldberg J."/>
            <person name="Griggs A."/>
            <person name="Gujja S."/>
            <person name="Heiman D."/>
            <person name="Howarth C."/>
            <person name="Larson L."/>
            <person name="Lui A."/>
            <person name="MacDonald P.J.P."/>
            <person name="Mehta T."/>
            <person name="Montmayeur A."/>
            <person name="Murphy C."/>
            <person name="Neiman D."/>
            <person name="Pearson M."/>
            <person name="Priest M."/>
            <person name="Roberts A."/>
            <person name="Saif S."/>
            <person name="Shea T."/>
            <person name="Shenoy N."/>
            <person name="Sisk P."/>
            <person name="Stolte C."/>
            <person name="Sykes S."/>
            <person name="Wortman J."/>
            <person name="Nusbaum C."/>
            <person name="Birren B."/>
        </authorList>
    </citation>
    <scope>NUCLEOTIDE SEQUENCE [LARGE SCALE GENOMIC DNA]</scope>
    <source>
        <strain evidence="2">FOSC 3-a</strain>
    </source>
</reference>
<name>W9HY36_FUSOX</name>
<sequence>MMTKWALKETTVSPRINIHKPPHDRSQRSEKALQSSLHTIQLYILSNFTTISQTQELVPYTTVTRDIYAPIGQVWGILGGFGAEKAWYPGCIKLSLEGFGIGSIRRFSYEYPEGPQKGQRYEFLEEMTEVDASNYLMIFRVRRPDYPDIVAFGTTALEYLSPNKTRFI</sequence>
<dbReference type="EMBL" id="JH717845">
    <property type="protein sequence ID" value="EWY87508.1"/>
    <property type="molecule type" value="Genomic_DNA"/>
</dbReference>
<evidence type="ECO:0000313" key="1">
    <source>
        <dbReference type="EMBL" id="EWY87508.1"/>
    </source>
</evidence>